<feature type="region of interest" description="Disordered" evidence="1">
    <location>
        <begin position="55"/>
        <end position="123"/>
    </location>
</feature>
<name>A0A0B4GYF4_METGA</name>
<dbReference type="EMBL" id="AZNH01000038">
    <property type="protein sequence ID" value="KID84752.1"/>
    <property type="molecule type" value="Genomic_DNA"/>
</dbReference>
<evidence type="ECO:0000256" key="2">
    <source>
        <dbReference type="SAM" id="SignalP"/>
    </source>
</evidence>
<reference evidence="3 4" key="1">
    <citation type="journal article" date="2014" name="Proc. Natl. Acad. Sci. U.S.A.">
        <title>Trajectory and genomic determinants of fungal-pathogen speciation and host adaptation.</title>
        <authorList>
            <person name="Hu X."/>
            <person name="Xiao G."/>
            <person name="Zheng P."/>
            <person name="Shang Y."/>
            <person name="Su Y."/>
            <person name="Zhang X."/>
            <person name="Liu X."/>
            <person name="Zhan S."/>
            <person name="St Leger R.J."/>
            <person name="Wang C."/>
        </authorList>
    </citation>
    <scope>NUCLEOTIDE SEQUENCE [LARGE SCALE GENOMIC DNA]</scope>
    <source>
        <strain evidence="3 4">ARSEF 977</strain>
    </source>
</reference>
<keyword evidence="2" id="KW-0732">Signal</keyword>
<dbReference type="HOGENOM" id="CLU_2038605_0_0_1"/>
<keyword evidence="4" id="KW-1185">Reference proteome</keyword>
<comment type="caution">
    <text evidence="3">The sequence shown here is derived from an EMBL/GenBank/DDBJ whole genome shotgun (WGS) entry which is preliminary data.</text>
</comment>
<feature type="compositionally biased region" description="Polar residues" evidence="1">
    <location>
        <begin position="73"/>
        <end position="83"/>
    </location>
</feature>
<protein>
    <submittedName>
        <fullName evidence="3">Uncharacterized protein</fullName>
    </submittedName>
</protein>
<gene>
    <name evidence="3" type="ORF">MGU_08097</name>
</gene>
<feature type="compositionally biased region" description="Basic and acidic residues" evidence="1">
    <location>
        <begin position="55"/>
        <end position="72"/>
    </location>
</feature>
<organism evidence="3 4">
    <name type="scientific">Metarhizium guizhouense (strain ARSEF 977)</name>
    <dbReference type="NCBI Taxonomy" id="1276136"/>
    <lineage>
        <taxon>Eukaryota</taxon>
        <taxon>Fungi</taxon>
        <taxon>Dikarya</taxon>
        <taxon>Ascomycota</taxon>
        <taxon>Pezizomycotina</taxon>
        <taxon>Sordariomycetes</taxon>
        <taxon>Hypocreomycetidae</taxon>
        <taxon>Hypocreales</taxon>
        <taxon>Clavicipitaceae</taxon>
        <taxon>Metarhizium</taxon>
    </lineage>
</organism>
<accession>A0A0B4GYF4</accession>
<sequence>MVRIAMVTLMALATSTFAASHMRLRGGAKVEVARRTPEGEKTAAQEQAEILRKYAKDLEKEADKLEKGDDTSSSRPPSGNGTETADKRSSASRAGSTVSSTGAGNDPTGDGPTGGDGTIALGE</sequence>
<evidence type="ECO:0000313" key="3">
    <source>
        <dbReference type="EMBL" id="KID84752.1"/>
    </source>
</evidence>
<feature type="chain" id="PRO_5002105143" evidence="2">
    <location>
        <begin position="19"/>
        <end position="123"/>
    </location>
</feature>
<evidence type="ECO:0000256" key="1">
    <source>
        <dbReference type="SAM" id="MobiDB-lite"/>
    </source>
</evidence>
<evidence type="ECO:0000313" key="4">
    <source>
        <dbReference type="Proteomes" id="UP000031192"/>
    </source>
</evidence>
<feature type="compositionally biased region" description="Low complexity" evidence="1">
    <location>
        <begin position="91"/>
        <end position="110"/>
    </location>
</feature>
<dbReference type="Proteomes" id="UP000031192">
    <property type="component" value="Unassembled WGS sequence"/>
</dbReference>
<dbReference type="OrthoDB" id="10580040at2759"/>
<feature type="signal peptide" evidence="2">
    <location>
        <begin position="1"/>
        <end position="18"/>
    </location>
</feature>
<dbReference type="AlphaFoldDB" id="A0A0B4GYF4"/>
<proteinExistence type="predicted"/>